<dbReference type="Gene3D" id="1.10.8.60">
    <property type="match status" value="1"/>
</dbReference>
<feature type="compositionally biased region" description="Basic and acidic residues" evidence="6">
    <location>
        <begin position="333"/>
        <end position="343"/>
    </location>
</feature>
<dbReference type="RefSeq" id="XP_001947609.1">
    <property type="nucleotide sequence ID" value="XM_001947574.3"/>
</dbReference>
<reference evidence="9" key="1">
    <citation type="submission" date="2010-06" db="EMBL/GenBank/DDBJ databases">
        <authorList>
            <person name="Jiang H."/>
            <person name="Abraham K."/>
            <person name="Ali S."/>
            <person name="Alsbrooks S.L."/>
            <person name="Anim B.N."/>
            <person name="Anosike U.S."/>
            <person name="Attaway T."/>
            <person name="Bandaranaike D.P."/>
            <person name="Battles P.K."/>
            <person name="Bell S.N."/>
            <person name="Bell A.V."/>
            <person name="Beltran B."/>
            <person name="Bickham C."/>
            <person name="Bustamante Y."/>
            <person name="Caleb T."/>
            <person name="Canada A."/>
            <person name="Cardenas V."/>
            <person name="Carter K."/>
            <person name="Chacko J."/>
            <person name="Chandrabose M.N."/>
            <person name="Chavez D."/>
            <person name="Chavez A."/>
            <person name="Chen L."/>
            <person name="Chu H.-S."/>
            <person name="Claassen K.J."/>
            <person name="Cockrell R."/>
            <person name="Collins M."/>
            <person name="Cooper J.A."/>
            <person name="Cree A."/>
            <person name="Curry S.M."/>
            <person name="Da Y."/>
            <person name="Dao M.D."/>
            <person name="Das B."/>
            <person name="Davila M.-L."/>
            <person name="Davy-Carroll L."/>
            <person name="Denson S."/>
            <person name="Dinh H."/>
            <person name="Ebong V.E."/>
            <person name="Edwards J.R."/>
            <person name="Egan A."/>
            <person name="El-Daye J."/>
            <person name="Escobedo L."/>
            <person name="Fernandez S."/>
            <person name="Fernando P.R."/>
            <person name="Flagg N."/>
            <person name="Forbes L.D."/>
            <person name="Fowler R.G."/>
            <person name="Fu Q."/>
            <person name="Gabisi R.A."/>
            <person name="Ganer J."/>
            <person name="Garbino Pronczuk A."/>
            <person name="Garcia R.M."/>
            <person name="Garner T."/>
            <person name="Garrett T.E."/>
            <person name="Gonzalez D.A."/>
            <person name="Hamid H."/>
            <person name="Hawkins E.S."/>
            <person name="Hirani K."/>
            <person name="Hogues M.E."/>
            <person name="Hollins B."/>
            <person name="Hsiao C.-H."/>
            <person name="Jabil R."/>
            <person name="James M.L."/>
            <person name="Jhangiani S.N."/>
            <person name="Johnson B."/>
            <person name="Johnson Q."/>
            <person name="Joshi V."/>
            <person name="Kalu J.B."/>
            <person name="Kam C."/>
            <person name="Kashfia A."/>
            <person name="Keebler J."/>
            <person name="Kisamo H."/>
            <person name="Kovar C.L."/>
            <person name="Lago L.A."/>
            <person name="Lai C.-Y."/>
            <person name="Laidlaw J."/>
            <person name="Lara F."/>
            <person name="Le T.-K."/>
            <person name="Lee S.L."/>
            <person name="Legall F.H."/>
            <person name="Lemon S.J."/>
            <person name="Lewis L.R."/>
            <person name="Li B."/>
            <person name="Liu Y."/>
            <person name="Liu Y.-S."/>
            <person name="Lopez J."/>
            <person name="Lozado R.J."/>
            <person name="Lu J."/>
            <person name="Madu R.C."/>
            <person name="Maheshwari M."/>
            <person name="Maheshwari R."/>
            <person name="Malloy K."/>
            <person name="Martinez E."/>
            <person name="Mathew T."/>
            <person name="Mercado I.C."/>
            <person name="Mercado C."/>
            <person name="Meyer B."/>
            <person name="Montgomery K."/>
            <person name="Morgan M.B."/>
            <person name="Munidasa M."/>
            <person name="Nazareth L.V."/>
            <person name="Nelson J."/>
            <person name="Ng B.M."/>
            <person name="Nguyen N.B."/>
            <person name="Nguyen P.Q."/>
            <person name="Nguyen T."/>
            <person name="Obregon M."/>
            <person name="Okwuonu G.O."/>
            <person name="Onwere C.G."/>
            <person name="Orozco G."/>
            <person name="Parra A."/>
            <person name="Patel S."/>
            <person name="Patil S."/>
            <person name="Perez A."/>
            <person name="Perez Y."/>
            <person name="Pham C."/>
            <person name="Primus E.L."/>
            <person name="Pu L.-L."/>
            <person name="Puazo M."/>
            <person name="Qin X."/>
            <person name="Quiroz J.B."/>
            <person name="Reese J."/>
            <person name="Richards S."/>
            <person name="Rives C.M."/>
            <person name="Robberts R."/>
            <person name="Ruiz S.J."/>
            <person name="Ruiz M.J."/>
            <person name="Santibanez J."/>
            <person name="Schneider B.W."/>
            <person name="Sisson I."/>
            <person name="Smith M."/>
            <person name="Sodergren E."/>
            <person name="Song X.-Z."/>
            <person name="Song B.B."/>
            <person name="Summersgill H."/>
            <person name="Thelus R."/>
            <person name="Thornton R.D."/>
            <person name="Trejos Z.Y."/>
            <person name="Usmani K."/>
            <person name="Vattathil S."/>
            <person name="Villasana D."/>
            <person name="Walker D.L."/>
            <person name="Wang S."/>
            <person name="Wang K."/>
            <person name="White C.S."/>
            <person name="Williams A.C."/>
            <person name="Williamson J."/>
            <person name="Wilson K."/>
            <person name="Woghiren I.O."/>
            <person name="Woodworth J.R."/>
            <person name="Worley K.C."/>
            <person name="Wright R.A."/>
            <person name="Wu W."/>
            <person name="Young L."/>
            <person name="Zhang L."/>
            <person name="Zhang J."/>
            <person name="Zhu Y."/>
            <person name="Muzny D.M."/>
            <person name="Weinstock G."/>
            <person name="Gibbs R.A."/>
        </authorList>
    </citation>
    <scope>NUCLEOTIDE SEQUENCE [LARGE SCALE GENOMIC DNA]</scope>
    <source>
        <strain evidence="9">LSR1</strain>
    </source>
</reference>
<dbReference type="Pfam" id="PF17862">
    <property type="entry name" value="AAA_lid_3"/>
    <property type="match status" value="1"/>
</dbReference>
<evidence type="ECO:0000256" key="3">
    <source>
        <dbReference type="ARBA" id="ARBA00022840"/>
    </source>
</evidence>
<dbReference type="SUPFAM" id="SSF47370">
    <property type="entry name" value="Bromodomain"/>
    <property type="match status" value="1"/>
</dbReference>
<dbReference type="PANTHER" id="PTHR23069:SF0">
    <property type="entry name" value="TAT-BINDING HOMOLOG 7"/>
    <property type="match status" value="1"/>
</dbReference>
<feature type="compositionally biased region" description="Acidic residues" evidence="6">
    <location>
        <begin position="105"/>
        <end position="139"/>
    </location>
</feature>
<evidence type="ECO:0000313" key="9">
    <source>
        <dbReference type="Proteomes" id="UP000007819"/>
    </source>
</evidence>
<feature type="region of interest" description="Disordered" evidence="6">
    <location>
        <begin position="1007"/>
        <end position="1101"/>
    </location>
</feature>
<evidence type="ECO:0000256" key="6">
    <source>
        <dbReference type="SAM" id="MobiDB-lite"/>
    </source>
</evidence>
<dbReference type="SMART" id="SM00382">
    <property type="entry name" value="AAA"/>
    <property type="match status" value="1"/>
</dbReference>
<dbReference type="Gene3D" id="1.20.920.10">
    <property type="entry name" value="Bromodomain-like"/>
    <property type="match status" value="1"/>
</dbReference>
<feature type="compositionally biased region" description="Basic and acidic residues" evidence="6">
    <location>
        <begin position="37"/>
        <end position="47"/>
    </location>
</feature>
<feature type="compositionally biased region" description="Basic residues" evidence="6">
    <location>
        <begin position="1022"/>
        <end position="1043"/>
    </location>
</feature>
<evidence type="ECO:0000313" key="8">
    <source>
        <dbReference type="EnsemblMetazoa" id="XP_029343410.1"/>
    </source>
</evidence>
<keyword evidence="4 5" id="KW-0103">Bromodomain</keyword>
<name>A0A8R2JPT5_ACYPI</name>
<dbReference type="PANTHER" id="PTHR23069">
    <property type="entry name" value="AAA DOMAIN-CONTAINING"/>
    <property type="match status" value="1"/>
</dbReference>
<dbReference type="InterPro" id="IPR036427">
    <property type="entry name" value="Bromodomain-like_sf"/>
</dbReference>
<comment type="similarity">
    <text evidence="1">Belongs to the AAA ATPase family.</text>
</comment>
<dbReference type="Pfam" id="PF00004">
    <property type="entry name" value="AAA"/>
    <property type="match status" value="1"/>
</dbReference>
<feature type="compositionally biased region" description="Low complexity" evidence="6">
    <location>
        <begin position="1087"/>
        <end position="1098"/>
    </location>
</feature>
<accession>A0A8R2JPT5</accession>
<sequence length="1189" mass="137035">MRNRSRFTSQSDQSDDQIFTPVVHTRSKFSTMHHTRGSSDRHGRDDSNNIEGTRRSTRKRKLKYENYSDTWIVGSQALKGYPNMVNEEGDVERRITRNYRLKQEVDDDEDDDEEDDDANAEADADADADADDQENEEEETNHNSTTSIKQESKNVSVTTENNDSRPRTRRAVAEASDKSNDQNVDNEDLYTRIKRTRNKNQPKPNTATEQSSDETISSEELNNLKFEDYLTSMKKLNGKKKRRTIRIKQCSIRQSNRPRYYRYSLRKVKPMVQRFQIHSEKNTRAIKTPSKMVNGPRKRRSSSSSDSSSSGISDNDLETSVNQTQVIKKPKGHTRDDKNKNKTSLEDIKPIVVDSGIGFHNIGGLQEHIDCLREMVVFPMIYRNVFEMFEQHPAKGVIFHGPPGTGKTLLARALANECSKGGQKVSFFVRKSADVLCKWVGESERQLRLLFDKAKEMKPSIIFFDELDGLVPVRSGKQDQVHNSIVTTMLAMMDGLENRGDVIVIGATNRIDSIDPALRRPGRFDKELYFPLPTDKDRLQILRIVTSKWKNLPENEILVKLAEETVGYTGADLNSLCSESVLQALNRTYPQIYKTSKRLLLDLDKILVKLEDFEKAMSKIVPTTERNVVLNPKRLPSIYRPLYESVLEDFISYITKIFPELNSQSNQRLRVAKAPRLLVHGLSDSKNVLVVPALLQHFENCYRHTLSCTTLHSNSAYSPEESIVQIFKELPKHLPAILFIPNIGEFWTSLTFSLQKLFLELLDSLDITLPVFILATSLYDFKDLPKEISYLFFGDKRKYSIPNPPEKAVQSLFTMLLDKALTPPIIVNEQSLEELPIAPIPSPPKLSESELKNIICQEENTLRELRIFLRDICAKLARNKQFFMFTKPVDIEEVPDYLDIIKEPMDLETLMSKIDKHSYICARDFLDDIDLIVRNALEYNPDKSAEDKHIRHRACSLRDKAYAFIKAEMDSDFEDTCRDIRDKRKKRNATEIEQTCVPDFVHTIKKDQIVDKDEHNEDNNSKRKKRRNMWQKGLTPKKKKYSKNSKEHDDNTANDNTSNPAINGIEILAPDESSNDSNHSMVWVDRSNSPSPTPNESNQLNLSPIIPKQELKIDKTLFRAFICKDIMPFWDEIDVYNIDDGIVDLFSVLDNKISQYLQKWDRSTLVTELKSEFEEFKIHYIKELEEKNV</sequence>
<dbReference type="Pfam" id="PF00439">
    <property type="entry name" value="Bromodomain"/>
    <property type="match status" value="1"/>
</dbReference>
<dbReference type="KEGG" id="api:100159696"/>
<dbReference type="InterPro" id="IPR003959">
    <property type="entry name" value="ATPase_AAA_core"/>
</dbReference>
<dbReference type="SMART" id="SM00297">
    <property type="entry name" value="BROMO"/>
    <property type="match status" value="1"/>
</dbReference>
<reference evidence="8" key="2">
    <citation type="submission" date="2022-06" db="UniProtKB">
        <authorList>
            <consortium name="EnsemblMetazoa"/>
        </authorList>
    </citation>
    <scope>IDENTIFICATION</scope>
</reference>
<dbReference type="AlphaFoldDB" id="A0A8R2JPT5"/>
<dbReference type="Proteomes" id="UP000007819">
    <property type="component" value="Chromosome A1"/>
</dbReference>
<dbReference type="OrthoDB" id="5421at2759"/>
<dbReference type="GO" id="GO:0016887">
    <property type="term" value="F:ATP hydrolysis activity"/>
    <property type="evidence" value="ECO:0007669"/>
    <property type="project" value="InterPro"/>
</dbReference>
<dbReference type="FunFam" id="3.40.50.300:FF:000061">
    <property type="entry name" value="ATPase family, AAA domain-containing 2"/>
    <property type="match status" value="1"/>
</dbReference>
<feature type="compositionally biased region" description="Polar residues" evidence="6">
    <location>
        <begin position="201"/>
        <end position="219"/>
    </location>
</feature>
<feature type="compositionally biased region" description="Basic and acidic residues" evidence="6">
    <location>
        <begin position="1007"/>
        <end position="1021"/>
    </location>
</feature>
<feature type="compositionally biased region" description="Basic residues" evidence="6">
    <location>
        <begin position="25"/>
        <end position="36"/>
    </location>
</feature>
<evidence type="ECO:0000256" key="2">
    <source>
        <dbReference type="ARBA" id="ARBA00022741"/>
    </source>
</evidence>
<dbReference type="GO" id="GO:0045815">
    <property type="term" value="P:transcription initiation-coupled chromatin remodeling"/>
    <property type="evidence" value="ECO:0007669"/>
    <property type="project" value="TreeGrafter"/>
</dbReference>
<organism evidence="8 9">
    <name type="scientific">Acyrthosiphon pisum</name>
    <name type="common">Pea aphid</name>
    <dbReference type="NCBI Taxonomy" id="7029"/>
    <lineage>
        <taxon>Eukaryota</taxon>
        <taxon>Metazoa</taxon>
        <taxon>Ecdysozoa</taxon>
        <taxon>Arthropoda</taxon>
        <taxon>Hexapoda</taxon>
        <taxon>Insecta</taxon>
        <taxon>Pterygota</taxon>
        <taxon>Neoptera</taxon>
        <taxon>Paraneoptera</taxon>
        <taxon>Hemiptera</taxon>
        <taxon>Sternorrhyncha</taxon>
        <taxon>Aphidomorpha</taxon>
        <taxon>Aphidoidea</taxon>
        <taxon>Aphididae</taxon>
        <taxon>Macrosiphini</taxon>
        <taxon>Acyrthosiphon</taxon>
    </lineage>
</organism>
<dbReference type="InterPro" id="IPR018359">
    <property type="entry name" value="Bromodomain_CS"/>
</dbReference>
<dbReference type="PROSITE" id="PS50014">
    <property type="entry name" value="BROMODOMAIN_2"/>
    <property type="match status" value="1"/>
</dbReference>
<dbReference type="GO" id="GO:0006334">
    <property type="term" value="P:nucleosome assembly"/>
    <property type="evidence" value="ECO:0007669"/>
    <property type="project" value="TreeGrafter"/>
</dbReference>
<evidence type="ECO:0000259" key="7">
    <source>
        <dbReference type="PROSITE" id="PS50014"/>
    </source>
</evidence>
<dbReference type="PROSITE" id="PS00674">
    <property type="entry name" value="AAA"/>
    <property type="match status" value="1"/>
</dbReference>
<dbReference type="CDD" id="cd05528">
    <property type="entry name" value="Bromo_AAA"/>
    <property type="match status" value="1"/>
</dbReference>
<dbReference type="PRINTS" id="PR00503">
    <property type="entry name" value="BROMODOMAIN"/>
</dbReference>
<dbReference type="EnsemblMetazoa" id="XM_029487550.1">
    <property type="protein sequence ID" value="XP_029343410.1"/>
    <property type="gene ID" value="LOC100159696"/>
</dbReference>
<proteinExistence type="inferred from homology"/>
<dbReference type="InterPro" id="IPR003960">
    <property type="entry name" value="ATPase_AAA_CS"/>
</dbReference>
<feature type="region of interest" description="Disordered" evidence="6">
    <location>
        <begin position="275"/>
        <end position="343"/>
    </location>
</feature>
<feature type="compositionally biased region" description="Basic and acidic residues" evidence="6">
    <location>
        <begin position="162"/>
        <end position="180"/>
    </location>
</feature>
<dbReference type="GO" id="GO:0005524">
    <property type="term" value="F:ATP binding"/>
    <property type="evidence" value="ECO:0007669"/>
    <property type="project" value="UniProtKB-KW"/>
</dbReference>
<dbReference type="GO" id="GO:0006337">
    <property type="term" value="P:nucleosome disassembly"/>
    <property type="evidence" value="ECO:0007669"/>
    <property type="project" value="TreeGrafter"/>
</dbReference>
<evidence type="ECO:0000256" key="4">
    <source>
        <dbReference type="ARBA" id="ARBA00023117"/>
    </source>
</evidence>
<dbReference type="InterPro" id="IPR027417">
    <property type="entry name" value="P-loop_NTPase"/>
</dbReference>
<evidence type="ECO:0000256" key="1">
    <source>
        <dbReference type="ARBA" id="ARBA00006914"/>
    </source>
</evidence>
<dbReference type="PROSITE" id="PS00633">
    <property type="entry name" value="BROMODOMAIN_1"/>
    <property type="match status" value="1"/>
</dbReference>
<feature type="compositionally biased region" description="Polar residues" evidence="6">
    <location>
        <begin position="142"/>
        <end position="161"/>
    </location>
</feature>
<dbReference type="EnsemblMetazoa" id="XM_001947574.4">
    <property type="protein sequence ID" value="XP_001947609.1"/>
    <property type="gene ID" value="LOC100159696"/>
</dbReference>
<dbReference type="InterPro" id="IPR045199">
    <property type="entry name" value="ATAD2-like"/>
</dbReference>
<dbReference type="SUPFAM" id="SSF52540">
    <property type="entry name" value="P-loop containing nucleoside triphosphate hydrolases"/>
    <property type="match status" value="2"/>
</dbReference>
<dbReference type="EnsemblMetazoa" id="XM_003240644.4">
    <property type="protein sequence ID" value="XP_003240692.1"/>
    <property type="gene ID" value="LOC100159696"/>
</dbReference>
<dbReference type="GO" id="GO:0003682">
    <property type="term" value="F:chromatin binding"/>
    <property type="evidence" value="ECO:0007669"/>
    <property type="project" value="TreeGrafter"/>
</dbReference>
<evidence type="ECO:0000256" key="5">
    <source>
        <dbReference type="PROSITE-ProRule" id="PRU00035"/>
    </source>
</evidence>
<keyword evidence="3" id="KW-0067">ATP-binding</keyword>
<protein>
    <recommendedName>
        <fullName evidence="7">Bromo domain-containing protein</fullName>
    </recommendedName>
</protein>
<dbReference type="RefSeq" id="XP_003240692.1">
    <property type="nucleotide sequence ID" value="XM_003240644.3"/>
</dbReference>
<keyword evidence="9" id="KW-1185">Reference proteome</keyword>
<dbReference type="GO" id="GO:0042393">
    <property type="term" value="F:histone binding"/>
    <property type="evidence" value="ECO:0007669"/>
    <property type="project" value="TreeGrafter"/>
</dbReference>
<dbReference type="OMA" id="NHPPNKN"/>
<dbReference type="InterPro" id="IPR041569">
    <property type="entry name" value="AAA_lid_3"/>
</dbReference>
<feature type="region of interest" description="Disordered" evidence="6">
    <location>
        <begin position="1"/>
        <end position="219"/>
    </location>
</feature>
<feature type="domain" description="Bromo" evidence="7">
    <location>
        <begin position="877"/>
        <end position="947"/>
    </location>
</feature>
<keyword evidence="2" id="KW-0547">Nucleotide-binding</keyword>
<dbReference type="Gene3D" id="3.40.50.300">
    <property type="entry name" value="P-loop containing nucleotide triphosphate hydrolases"/>
    <property type="match status" value="1"/>
</dbReference>
<dbReference type="GeneID" id="100159696"/>
<feature type="compositionally biased region" description="Polar residues" evidence="6">
    <location>
        <begin position="1"/>
        <end position="12"/>
    </location>
</feature>
<dbReference type="InterPro" id="IPR003593">
    <property type="entry name" value="AAA+_ATPase"/>
</dbReference>
<dbReference type="InterPro" id="IPR001487">
    <property type="entry name" value="Bromodomain"/>
</dbReference>
<dbReference type="GO" id="GO:0005634">
    <property type="term" value="C:nucleus"/>
    <property type="evidence" value="ECO:0007669"/>
    <property type="project" value="TreeGrafter"/>
</dbReference>